<feature type="transmembrane region" description="Helical" evidence="1">
    <location>
        <begin position="57"/>
        <end position="74"/>
    </location>
</feature>
<evidence type="ECO:0000256" key="1">
    <source>
        <dbReference type="SAM" id="Phobius"/>
    </source>
</evidence>
<dbReference type="InterPro" id="IPR021318">
    <property type="entry name" value="DUF2919"/>
</dbReference>
<accession>A0A1G9B1R8</accession>
<dbReference type="EMBL" id="FNEM01000026">
    <property type="protein sequence ID" value="SDK32860.1"/>
    <property type="molecule type" value="Genomic_DNA"/>
</dbReference>
<feature type="transmembrane region" description="Helical" evidence="1">
    <location>
        <begin position="118"/>
        <end position="137"/>
    </location>
</feature>
<evidence type="ECO:0008006" key="4">
    <source>
        <dbReference type="Google" id="ProtNLM"/>
    </source>
</evidence>
<keyword evidence="3" id="KW-1185">Reference proteome</keyword>
<proteinExistence type="predicted"/>
<protein>
    <recommendedName>
        <fullName evidence="4">DUF2919 domain-containing protein</fullName>
    </recommendedName>
</protein>
<organism evidence="2 3">
    <name type="scientific">Ferrimonas sediminum</name>
    <dbReference type="NCBI Taxonomy" id="718193"/>
    <lineage>
        <taxon>Bacteria</taxon>
        <taxon>Pseudomonadati</taxon>
        <taxon>Pseudomonadota</taxon>
        <taxon>Gammaproteobacteria</taxon>
        <taxon>Alteromonadales</taxon>
        <taxon>Ferrimonadaceae</taxon>
        <taxon>Ferrimonas</taxon>
    </lineage>
</organism>
<name>A0A1G9B1R8_9GAMM</name>
<keyword evidence="1" id="KW-0812">Transmembrane</keyword>
<dbReference type="AlphaFoldDB" id="A0A1G9B1R8"/>
<dbReference type="RefSeq" id="WP_176819394.1">
    <property type="nucleotide sequence ID" value="NZ_FNEM01000026.1"/>
</dbReference>
<keyword evidence="1" id="KW-1133">Transmembrane helix</keyword>
<dbReference type="Pfam" id="PF11143">
    <property type="entry name" value="DUF2919"/>
    <property type="match status" value="1"/>
</dbReference>
<dbReference type="Proteomes" id="UP000199527">
    <property type="component" value="Unassembled WGS sequence"/>
</dbReference>
<gene>
    <name evidence="2" type="ORF">SAMN04488540_12615</name>
</gene>
<evidence type="ECO:0000313" key="3">
    <source>
        <dbReference type="Proteomes" id="UP000199527"/>
    </source>
</evidence>
<feature type="transmembrane region" description="Helical" evidence="1">
    <location>
        <begin position="18"/>
        <end position="37"/>
    </location>
</feature>
<evidence type="ECO:0000313" key="2">
    <source>
        <dbReference type="EMBL" id="SDK32860.1"/>
    </source>
</evidence>
<sequence length="159" mass="18278">MTYPIYAFNQDGDLKPPLWLFLLMAFLGRTWLLMAIAAASRSTGSDILSLFYPNTHYFYLGLLSGLPVVLLAILGRFKDGNRLWVKRVWQQGKWILMANWLLDLTLQASALQQLRGDVALYQALPLLASFWFGWYLIKSRRIGHYFNGAHVLSHTKVRS</sequence>
<keyword evidence="1" id="KW-0472">Membrane</keyword>
<reference evidence="3" key="1">
    <citation type="submission" date="2016-10" db="EMBL/GenBank/DDBJ databases">
        <authorList>
            <person name="Varghese N."/>
            <person name="Submissions S."/>
        </authorList>
    </citation>
    <scope>NUCLEOTIDE SEQUENCE [LARGE SCALE GENOMIC DNA]</scope>
    <source>
        <strain evidence="3">DSM 23317</strain>
    </source>
</reference>